<dbReference type="AlphaFoldDB" id="B0C822"/>
<dbReference type="eggNOG" id="COG0451">
    <property type="taxonomic scope" value="Bacteria"/>
</dbReference>
<dbReference type="Pfam" id="PF01370">
    <property type="entry name" value="Epimerase"/>
    <property type="match status" value="1"/>
</dbReference>
<dbReference type="EMBL" id="CP000828">
    <property type="protein sequence ID" value="ABW27706.1"/>
    <property type="molecule type" value="Genomic_DNA"/>
</dbReference>
<evidence type="ECO:0000313" key="3">
    <source>
        <dbReference type="EMBL" id="ABW27706.1"/>
    </source>
</evidence>
<dbReference type="HOGENOM" id="CLU_007383_6_0_3"/>
<feature type="domain" description="NAD-dependent epimerase/dehydratase" evidence="2">
    <location>
        <begin position="17"/>
        <end position="240"/>
    </location>
</feature>
<dbReference type="STRING" id="329726.AM1_2706"/>
<dbReference type="Gene3D" id="3.40.50.720">
    <property type="entry name" value="NAD(P)-binding Rossmann-like Domain"/>
    <property type="match status" value="1"/>
</dbReference>
<dbReference type="InterPro" id="IPR001509">
    <property type="entry name" value="Epimerase_deHydtase"/>
</dbReference>
<name>B0C822_ACAM1</name>
<gene>
    <name evidence="3" type="ordered locus">AM1_2706</name>
</gene>
<dbReference type="OrthoDB" id="9807212at2"/>
<dbReference type="KEGG" id="amr:AM1_2706"/>
<evidence type="ECO:0000313" key="4">
    <source>
        <dbReference type="Proteomes" id="UP000000268"/>
    </source>
</evidence>
<proteinExistence type="inferred from homology"/>
<keyword evidence="4" id="KW-1185">Reference proteome</keyword>
<dbReference type="Proteomes" id="UP000000268">
    <property type="component" value="Chromosome"/>
</dbReference>
<dbReference type="PANTHER" id="PTHR43000">
    <property type="entry name" value="DTDP-D-GLUCOSE 4,6-DEHYDRATASE-RELATED"/>
    <property type="match status" value="1"/>
</dbReference>
<comment type="similarity">
    <text evidence="1">Belongs to the NAD(P)-dependent epimerase/dehydratase family.</text>
</comment>
<dbReference type="SUPFAM" id="SSF51735">
    <property type="entry name" value="NAD(P)-binding Rossmann-fold domains"/>
    <property type="match status" value="1"/>
</dbReference>
<dbReference type="RefSeq" id="WP_012163155.1">
    <property type="nucleotide sequence ID" value="NC_009925.1"/>
</dbReference>
<organism evidence="3 4">
    <name type="scientific">Acaryochloris marina (strain MBIC 11017)</name>
    <dbReference type="NCBI Taxonomy" id="329726"/>
    <lineage>
        <taxon>Bacteria</taxon>
        <taxon>Bacillati</taxon>
        <taxon>Cyanobacteriota</taxon>
        <taxon>Cyanophyceae</taxon>
        <taxon>Acaryochloridales</taxon>
        <taxon>Acaryochloridaceae</taxon>
        <taxon>Acaryochloris</taxon>
    </lineage>
</organism>
<evidence type="ECO:0000256" key="1">
    <source>
        <dbReference type="ARBA" id="ARBA00007637"/>
    </source>
</evidence>
<evidence type="ECO:0000259" key="2">
    <source>
        <dbReference type="Pfam" id="PF01370"/>
    </source>
</evidence>
<dbReference type="InterPro" id="IPR036291">
    <property type="entry name" value="NAD(P)-bd_dom_sf"/>
</dbReference>
<accession>B0C822</accession>
<sequence length="344" mass="38548">MSSTTATENTISPGQRVLVTGATGYTGSTLVQKLLNQNVEVVAIARPSSDLSRWQDAPIRWIQGDVFDPKLIQEAMEGVNYIFHMVTPFREAKSSDDVYYNVHVKSTQLLANEALKQPDFKRFVHISTIGVHGHIENPPADETYRTSPGDLYQSTKLEGEIWIKQFGAETGLPITIIRPAGIIGPGEKRLLKIYKMVCSGLVPAIGNGGNLLHLIHVDDLTNCFLLASQHPNAVNEIFICGNQDSISFKEMVNLISKYYQKKATLLQLPSAPLFLLGDILEFVCKPLNIEPPIYRRRLAFYTKDRSFNVNKLKSKLGFVPQHSNEQCITELAQWYLEEGWTNIS</sequence>
<reference evidence="3 4" key="1">
    <citation type="journal article" date="2008" name="Proc. Natl. Acad. Sci. U.S.A.">
        <title>Niche adaptation and genome expansion in the chlorophyll d-producing cyanobacterium Acaryochloris marina.</title>
        <authorList>
            <person name="Swingley W.D."/>
            <person name="Chen M."/>
            <person name="Cheung P.C."/>
            <person name="Conrad A.L."/>
            <person name="Dejesa L.C."/>
            <person name="Hao J."/>
            <person name="Honchak B.M."/>
            <person name="Karbach L.E."/>
            <person name="Kurdoglu A."/>
            <person name="Lahiri S."/>
            <person name="Mastrian S.D."/>
            <person name="Miyashita H."/>
            <person name="Page L."/>
            <person name="Ramakrishna P."/>
            <person name="Satoh S."/>
            <person name="Sattley W.M."/>
            <person name="Shimada Y."/>
            <person name="Taylor H.L."/>
            <person name="Tomo T."/>
            <person name="Tsuchiya T."/>
            <person name="Wang Z.T."/>
            <person name="Raymond J."/>
            <person name="Mimuro M."/>
            <person name="Blankenship R.E."/>
            <person name="Touchman J.W."/>
        </authorList>
    </citation>
    <scope>NUCLEOTIDE SEQUENCE [LARGE SCALE GENOMIC DNA]</scope>
    <source>
        <strain evidence="4">MBIC 11017</strain>
    </source>
</reference>
<protein>
    <submittedName>
        <fullName evidence="3">NAD-dependent epimerase/dehydratase, putative</fullName>
    </submittedName>
</protein>